<dbReference type="SUPFAM" id="SSF55729">
    <property type="entry name" value="Acyl-CoA N-acyltransferases (Nat)"/>
    <property type="match status" value="1"/>
</dbReference>
<evidence type="ECO:0000313" key="2">
    <source>
        <dbReference type="Proteomes" id="UP000230886"/>
    </source>
</evidence>
<dbReference type="PANTHER" id="PTHR43792">
    <property type="entry name" value="GNAT FAMILY, PUTATIVE (AFU_ORTHOLOGUE AFUA_3G00765)-RELATED-RELATED"/>
    <property type="match status" value="1"/>
</dbReference>
<dbReference type="InterPro" id="IPR000182">
    <property type="entry name" value="GNAT_dom"/>
</dbReference>
<dbReference type="Pfam" id="PF13302">
    <property type="entry name" value="Acetyltransf_3"/>
    <property type="match status" value="1"/>
</dbReference>
<dbReference type="PROSITE" id="PS51186">
    <property type="entry name" value="GNAT"/>
    <property type="match status" value="1"/>
</dbReference>
<name>A0A2A5JF46_RHOSG</name>
<gene>
    <name evidence="1" type="ORF">CHR55_05935</name>
</gene>
<sequence>MDALSQSERENSLETDRLLLRPFRVPDAVVLRELWGERDPRVPPHRRIDSDGRPSIGDIEDQIRSRSHQPGLLAVERKGSHDVIGYCGLIETEHGPDGEPELAFEFLRRAWRQGYATEASWAVIQWAQASGYRRLWATVRDWNGASRRVLEKLVFVATDHAEPHEIHGDLLFTTKAL</sequence>
<dbReference type="GO" id="GO:0016747">
    <property type="term" value="F:acyltransferase activity, transferring groups other than amino-acyl groups"/>
    <property type="evidence" value="ECO:0007669"/>
    <property type="project" value="InterPro"/>
</dbReference>
<dbReference type="Proteomes" id="UP000230886">
    <property type="component" value="Unassembled WGS sequence"/>
</dbReference>
<reference evidence="1 2" key="1">
    <citation type="submission" date="2017-07" db="EMBL/GenBank/DDBJ databases">
        <title>Draft sequence of Rhodococcus enclensis 23b-28.</title>
        <authorList>
            <person name="Besaury L."/>
            <person name="Sancelme M."/>
            <person name="Amato P."/>
            <person name="Lallement A."/>
            <person name="Delort A.-M."/>
        </authorList>
    </citation>
    <scope>NUCLEOTIDE SEQUENCE [LARGE SCALE GENOMIC DNA]</scope>
    <source>
        <strain evidence="1 2">23b-28</strain>
    </source>
</reference>
<dbReference type="AlphaFoldDB" id="A0A2A5JF46"/>
<protein>
    <submittedName>
        <fullName evidence="1">GNAT family N-acetyltransferase</fullName>
    </submittedName>
</protein>
<accession>A0A2A5JF46</accession>
<dbReference type="InterPro" id="IPR016181">
    <property type="entry name" value="Acyl_CoA_acyltransferase"/>
</dbReference>
<evidence type="ECO:0000313" key="1">
    <source>
        <dbReference type="EMBL" id="PCK27982.1"/>
    </source>
</evidence>
<comment type="caution">
    <text evidence="1">The sequence shown here is derived from an EMBL/GenBank/DDBJ whole genome shotgun (WGS) entry which is preliminary data.</text>
</comment>
<dbReference type="PANTHER" id="PTHR43792:SF1">
    <property type="entry name" value="N-ACETYLTRANSFERASE DOMAIN-CONTAINING PROTEIN"/>
    <property type="match status" value="1"/>
</dbReference>
<dbReference type="InterPro" id="IPR051531">
    <property type="entry name" value="N-acetyltransferase"/>
</dbReference>
<dbReference type="Gene3D" id="3.40.630.30">
    <property type="match status" value="1"/>
</dbReference>
<dbReference type="RefSeq" id="WP_099697114.1">
    <property type="nucleotide sequence ID" value="NZ_CP063234.1"/>
</dbReference>
<organism evidence="1 2">
    <name type="scientific">Rhodococcus qingshengii</name>
    <dbReference type="NCBI Taxonomy" id="334542"/>
    <lineage>
        <taxon>Bacteria</taxon>
        <taxon>Bacillati</taxon>
        <taxon>Actinomycetota</taxon>
        <taxon>Actinomycetes</taxon>
        <taxon>Mycobacteriales</taxon>
        <taxon>Nocardiaceae</taxon>
        <taxon>Rhodococcus</taxon>
        <taxon>Rhodococcus erythropolis group</taxon>
    </lineage>
</organism>
<proteinExistence type="predicted"/>
<keyword evidence="1" id="KW-0808">Transferase</keyword>
<dbReference type="EMBL" id="NOVD01000003">
    <property type="protein sequence ID" value="PCK27982.1"/>
    <property type="molecule type" value="Genomic_DNA"/>
</dbReference>